<dbReference type="SUPFAM" id="SSF56672">
    <property type="entry name" value="DNA/RNA polymerases"/>
    <property type="match status" value="1"/>
</dbReference>
<dbReference type="AlphaFoldDB" id="A0AAV8RDW0"/>
<keyword evidence="2" id="KW-1185">Reference proteome</keyword>
<gene>
    <name evidence="1" type="ORF">OPV22_010791</name>
</gene>
<dbReference type="EMBL" id="JAQQAF010000003">
    <property type="protein sequence ID" value="KAJ8500239.1"/>
    <property type="molecule type" value="Genomic_DNA"/>
</dbReference>
<organism evidence="1 2">
    <name type="scientific">Ensete ventricosum</name>
    <name type="common">Abyssinian banana</name>
    <name type="synonym">Musa ensete</name>
    <dbReference type="NCBI Taxonomy" id="4639"/>
    <lineage>
        <taxon>Eukaryota</taxon>
        <taxon>Viridiplantae</taxon>
        <taxon>Streptophyta</taxon>
        <taxon>Embryophyta</taxon>
        <taxon>Tracheophyta</taxon>
        <taxon>Spermatophyta</taxon>
        <taxon>Magnoliopsida</taxon>
        <taxon>Liliopsida</taxon>
        <taxon>Zingiberales</taxon>
        <taxon>Musaceae</taxon>
        <taxon>Ensete</taxon>
    </lineage>
</organism>
<dbReference type="PANTHER" id="PTHR24559">
    <property type="entry name" value="TRANSPOSON TY3-I GAG-POL POLYPROTEIN"/>
    <property type="match status" value="1"/>
</dbReference>
<sequence>MQIEDPKLAHLLDEFIDIFAKQHGLPPTQQQDYRIPIHPGKPPANSRSYHYPHLQKDEIENIVKEMLDTGVIRPSCNPYSLLVLLVRKKDGTWRMCVNYQALNAITVKDKYLIPLVDELLDELKGARVFVESWILMMKSIDGLLI</sequence>
<accession>A0AAV8RDW0</accession>
<proteinExistence type="predicted"/>
<dbReference type="InterPro" id="IPR043502">
    <property type="entry name" value="DNA/RNA_pol_sf"/>
</dbReference>
<dbReference type="Gene3D" id="3.10.10.10">
    <property type="entry name" value="HIV Type 1 Reverse Transcriptase, subunit A, domain 1"/>
    <property type="match status" value="1"/>
</dbReference>
<reference evidence="1 2" key="1">
    <citation type="submission" date="2022-12" db="EMBL/GenBank/DDBJ databases">
        <title>Chromosome-scale assembly of the Ensete ventricosum genome.</title>
        <authorList>
            <person name="Dussert Y."/>
            <person name="Stocks J."/>
            <person name="Wendawek A."/>
            <person name="Woldeyes F."/>
            <person name="Nichols R.A."/>
            <person name="Borrell J.S."/>
        </authorList>
    </citation>
    <scope>NUCLEOTIDE SEQUENCE [LARGE SCALE GENOMIC DNA]</scope>
    <source>
        <strain evidence="2">cv. Maze</strain>
        <tissue evidence="1">Seeds</tissue>
    </source>
</reference>
<protein>
    <recommendedName>
        <fullName evidence="3">Reverse transcriptase domain-containing protein</fullName>
    </recommendedName>
</protein>
<dbReference type="Proteomes" id="UP001222027">
    <property type="component" value="Unassembled WGS sequence"/>
</dbReference>
<dbReference type="InterPro" id="IPR053134">
    <property type="entry name" value="RNA-dir_DNA_polymerase"/>
</dbReference>
<evidence type="ECO:0000313" key="2">
    <source>
        <dbReference type="Proteomes" id="UP001222027"/>
    </source>
</evidence>
<evidence type="ECO:0008006" key="3">
    <source>
        <dbReference type="Google" id="ProtNLM"/>
    </source>
</evidence>
<dbReference type="PANTHER" id="PTHR24559:SF444">
    <property type="entry name" value="REVERSE TRANSCRIPTASE DOMAIN-CONTAINING PROTEIN"/>
    <property type="match status" value="1"/>
</dbReference>
<name>A0AAV8RDW0_ENSVE</name>
<evidence type="ECO:0000313" key="1">
    <source>
        <dbReference type="EMBL" id="KAJ8500239.1"/>
    </source>
</evidence>
<comment type="caution">
    <text evidence="1">The sequence shown here is derived from an EMBL/GenBank/DDBJ whole genome shotgun (WGS) entry which is preliminary data.</text>
</comment>